<feature type="domain" description="Acyltransferase 3" evidence="2">
    <location>
        <begin position="19"/>
        <end position="325"/>
    </location>
</feature>
<dbReference type="GeneID" id="59162107"/>
<reference evidence="3 4" key="1">
    <citation type="submission" date="2019-09" db="EMBL/GenBank/DDBJ databases">
        <title>Complete Genome Sequence of Janibacter melonis M714 with both human health impact and industrial applications.</title>
        <authorList>
            <person name="Jin M."/>
            <person name="Zhao Q.R."/>
        </authorList>
    </citation>
    <scope>NUCLEOTIDE SEQUENCE [LARGE SCALE GENOMIC DNA]</scope>
    <source>
        <strain evidence="3 4">M714</strain>
    </source>
</reference>
<feature type="transmembrane region" description="Helical" evidence="1">
    <location>
        <begin position="274"/>
        <end position="293"/>
    </location>
</feature>
<evidence type="ECO:0000313" key="4">
    <source>
        <dbReference type="Proteomes" id="UP000271708"/>
    </source>
</evidence>
<dbReference type="InterPro" id="IPR002656">
    <property type="entry name" value="Acyl_transf_3_dom"/>
</dbReference>
<dbReference type="PANTHER" id="PTHR23028:SF53">
    <property type="entry name" value="ACYL_TRANSF_3 DOMAIN-CONTAINING PROTEIN"/>
    <property type="match status" value="1"/>
</dbReference>
<dbReference type="Proteomes" id="UP000271708">
    <property type="component" value="Chromosome"/>
</dbReference>
<dbReference type="RefSeq" id="WP_123093705.1">
    <property type="nucleotide sequence ID" value="NZ_CP044548.2"/>
</dbReference>
<proteinExistence type="predicted"/>
<keyword evidence="1" id="KW-0472">Membrane</keyword>
<dbReference type="GO" id="GO:0016747">
    <property type="term" value="F:acyltransferase activity, transferring groups other than amino-acyl groups"/>
    <property type="evidence" value="ECO:0007669"/>
    <property type="project" value="InterPro"/>
</dbReference>
<evidence type="ECO:0000259" key="2">
    <source>
        <dbReference type="Pfam" id="PF01757"/>
    </source>
</evidence>
<protein>
    <submittedName>
        <fullName evidence="3">Acyltransferase family protein</fullName>
    </submittedName>
</protein>
<keyword evidence="1" id="KW-0812">Transmembrane</keyword>
<feature type="transmembrane region" description="Helical" evidence="1">
    <location>
        <begin position="44"/>
        <end position="64"/>
    </location>
</feature>
<dbReference type="Pfam" id="PF01757">
    <property type="entry name" value="Acyl_transf_3"/>
    <property type="match status" value="1"/>
</dbReference>
<dbReference type="AlphaFoldDB" id="A0A5P8FPR6"/>
<dbReference type="SUPFAM" id="SSF52266">
    <property type="entry name" value="SGNH hydrolase"/>
    <property type="match status" value="1"/>
</dbReference>
<keyword evidence="3" id="KW-0012">Acyltransferase</keyword>
<dbReference type="EMBL" id="CP044548">
    <property type="protein sequence ID" value="QFQ31040.2"/>
    <property type="molecule type" value="Genomic_DNA"/>
</dbReference>
<feature type="transmembrane region" description="Helical" evidence="1">
    <location>
        <begin position="379"/>
        <end position="398"/>
    </location>
</feature>
<organism evidence="3 4">
    <name type="scientific">Janibacter melonis</name>
    <dbReference type="NCBI Taxonomy" id="262209"/>
    <lineage>
        <taxon>Bacteria</taxon>
        <taxon>Bacillati</taxon>
        <taxon>Actinomycetota</taxon>
        <taxon>Actinomycetes</taxon>
        <taxon>Micrococcales</taxon>
        <taxon>Intrasporangiaceae</taxon>
        <taxon>Janibacter</taxon>
    </lineage>
</organism>
<accession>A0A5P8FPR6</accession>
<feature type="transmembrane region" description="Helical" evidence="1">
    <location>
        <begin position="157"/>
        <end position="173"/>
    </location>
</feature>
<dbReference type="KEGG" id="jme:EEW87_013055"/>
<feature type="transmembrane region" description="Helical" evidence="1">
    <location>
        <begin position="214"/>
        <end position="231"/>
    </location>
</feature>
<sequence>MSGPRSPRRYRSAYGHTPALDGFRGLFMALFLVGHFGLPHADGLWLAINTFFVLSGFFITRLLVEERAVTGRVDAWRFYQRRARRLLPGLLLVVSAITVWALDLAPAGQARRIGGDVLATLGFAMNWRLVVQGDQYFGDQANPSPLRHAWTLAIEEQYYLLIPLVLLLLMTVLRSRKRLGIAFAVLSLVASVHLVVVASSGASFPRLYYSTDTRVSALLMGSALGAFFSAGRDGVVPRVPRRWVSPLAWVGVLSLVAAFFSIGPYSSWVWERGGMLLANLGTVAIIIGIADPARPRAIAAVFEWRPVREVGRLTYSLYLWHWPVHVALLASPIGDQVLLSAVVGLSLTALLAHLSDRYVEAPVLRGGVRALLPRARRPVLLTVAAVAVPALVVGATLMRAPTQEALAAEPTTMDAAPQVVQGQPEYVPGSPTRIGMVGDSVPWYLVERFPERLFPDAQPVNLAHEGCDLLDAPLVNAFETKATTPQCQEAKDSWPRRAKEAGVEAVAVWGSTLLSLPHEQPDGTVVRLGDPGHTQMVFSQLDRMHERAGEAGIRDFYVVTVTCRSFPKGPGNDEFDAIREATPEYLDEYSDPVRTNALLRDWVEAHPDTRLLDLHGAVCADGYTEEVQGLPLYDDAVHFSPEASPMIWRWLLGQVSQAWRTRG</sequence>
<feature type="transmembrane region" description="Helical" evidence="1">
    <location>
        <begin position="21"/>
        <end position="38"/>
    </location>
</feature>
<evidence type="ECO:0000256" key="1">
    <source>
        <dbReference type="SAM" id="Phobius"/>
    </source>
</evidence>
<feature type="transmembrane region" description="Helical" evidence="1">
    <location>
        <begin position="180"/>
        <end position="202"/>
    </location>
</feature>
<gene>
    <name evidence="3" type="ORF">EEW87_013055</name>
</gene>
<keyword evidence="3" id="KW-0808">Transferase</keyword>
<keyword evidence="1" id="KW-1133">Transmembrane helix</keyword>
<feature type="transmembrane region" description="Helical" evidence="1">
    <location>
        <begin position="85"/>
        <end position="102"/>
    </location>
</feature>
<evidence type="ECO:0000313" key="3">
    <source>
        <dbReference type="EMBL" id="QFQ31040.2"/>
    </source>
</evidence>
<dbReference type="PANTHER" id="PTHR23028">
    <property type="entry name" value="ACETYLTRANSFERASE"/>
    <property type="match status" value="1"/>
</dbReference>
<dbReference type="InterPro" id="IPR050879">
    <property type="entry name" value="Acyltransferase_3"/>
</dbReference>
<dbReference type="GO" id="GO:0016020">
    <property type="term" value="C:membrane"/>
    <property type="evidence" value="ECO:0007669"/>
    <property type="project" value="TreeGrafter"/>
</dbReference>
<feature type="transmembrane region" description="Helical" evidence="1">
    <location>
        <begin position="243"/>
        <end position="262"/>
    </location>
</feature>
<dbReference type="GO" id="GO:0009103">
    <property type="term" value="P:lipopolysaccharide biosynthetic process"/>
    <property type="evidence" value="ECO:0007669"/>
    <property type="project" value="TreeGrafter"/>
</dbReference>
<name>A0A5P8FPR6_9MICO</name>